<protein>
    <recommendedName>
        <fullName evidence="3">Endonuclease/exonuclease/phosphatase domain-containing protein</fullName>
    </recommendedName>
</protein>
<evidence type="ECO:0000313" key="4">
    <source>
        <dbReference type="EMBL" id="GIJ09703.1"/>
    </source>
</evidence>
<gene>
    <name evidence="4" type="ORF">Van01_29170</name>
</gene>
<dbReference type="Pfam" id="PF03372">
    <property type="entry name" value="Exo_endo_phos"/>
    <property type="match status" value="1"/>
</dbReference>
<evidence type="ECO:0000313" key="5">
    <source>
        <dbReference type="Proteomes" id="UP000647017"/>
    </source>
</evidence>
<feature type="domain" description="Endonuclease/exonuclease/phosphatase" evidence="3">
    <location>
        <begin position="125"/>
        <end position="359"/>
    </location>
</feature>
<comment type="caution">
    <text evidence="4">The sequence shown here is derived from an EMBL/GenBank/DDBJ whole genome shotgun (WGS) entry which is preliminary data.</text>
</comment>
<dbReference type="Proteomes" id="UP000647017">
    <property type="component" value="Unassembled WGS sequence"/>
</dbReference>
<proteinExistence type="predicted"/>
<dbReference type="InterPro" id="IPR036691">
    <property type="entry name" value="Endo/exonu/phosph_ase_sf"/>
</dbReference>
<dbReference type="SUPFAM" id="SSF56219">
    <property type="entry name" value="DNase I-like"/>
    <property type="match status" value="1"/>
</dbReference>
<feature type="transmembrane region" description="Helical" evidence="2">
    <location>
        <begin position="27"/>
        <end position="47"/>
    </location>
</feature>
<reference evidence="4 5" key="1">
    <citation type="submission" date="2021-01" db="EMBL/GenBank/DDBJ databases">
        <title>Whole genome shotgun sequence of Verrucosispora andamanensis NBRC 109075.</title>
        <authorList>
            <person name="Komaki H."/>
            <person name="Tamura T."/>
        </authorList>
    </citation>
    <scope>NUCLEOTIDE SEQUENCE [LARGE SCALE GENOMIC DNA]</scope>
    <source>
        <strain evidence="4 5">NBRC 109075</strain>
    </source>
</reference>
<evidence type="ECO:0000259" key="3">
    <source>
        <dbReference type="Pfam" id="PF03372"/>
    </source>
</evidence>
<keyword evidence="2" id="KW-0472">Membrane</keyword>
<evidence type="ECO:0000256" key="2">
    <source>
        <dbReference type="SAM" id="Phobius"/>
    </source>
</evidence>
<keyword evidence="2" id="KW-0812">Transmembrane</keyword>
<name>A0ABQ4HVM0_9ACTN</name>
<keyword evidence="5" id="KW-1185">Reference proteome</keyword>
<dbReference type="RefSeq" id="WP_204007062.1">
    <property type="nucleotide sequence ID" value="NZ_BOOZ01000014.1"/>
</dbReference>
<dbReference type="InterPro" id="IPR005135">
    <property type="entry name" value="Endo/exonuclease/phosphatase"/>
</dbReference>
<feature type="region of interest" description="Disordered" evidence="1">
    <location>
        <begin position="1"/>
        <end position="20"/>
    </location>
</feature>
<feature type="transmembrane region" description="Helical" evidence="2">
    <location>
        <begin position="86"/>
        <end position="103"/>
    </location>
</feature>
<organism evidence="4 5">
    <name type="scientific">Micromonospora andamanensis</name>
    <dbReference type="NCBI Taxonomy" id="1287068"/>
    <lineage>
        <taxon>Bacteria</taxon>
        <taxon>Bacillati</taxon>
        <taxon>Actinomycetota</taxon>
        <taxon>Actinomycetes</taxon>
        <taxon>Micromonosporales</taxon>
        <taxon>Micromonosporaceae</taxon>
        <taxon>Micromonospora</taxon>
    </lineage>
</organism>
<dbReference type="EMBL" id="BOOZ01000014">
    <property type="protein sequence ID" value="GIJ09703.1"/>
    <property type="molecule type" value="Genomic_DNA"/>
</dbReference>
<accession>A0ABQ4HVM0</accession>
<sequence>MTTATPVAATGTEPDAPTGAAPRRLPAALLVTAAALWLAFTAAHLAISGRWWLWLAVDAVPPLAFAVVPLTLGVGAVVLRRRWRTVALLAAAALLLGAGQSGVNIHRWHGGDGVAPADAVRVFVWNTDYWDEGGQTEALYRVLRDADADVYLLQEYWYARTAGPTEVALDRLRAEFPGFHVVAVGELVTVSRLPVLRQTPLAADGLPPAVAEAGDQWRYKTLRTDLDVGGGRVLSMYNMHLPVQLSPDHGPFDRDFYRVLREQHAQREPQWRALAADVSANPHPVLLAGDLNTSPAMGDRRKLPEGLRDASYAMPSLYPASWADSPGWPQWWRLDWAFVSPDVRVHSYRFDTGHGVSDHRPQELVVSLPGR</sequence>
<evidence type="ECO:0000256" key="1">
    <source>
        <dbReference type="SAM" id="MobiDB-lite"/>
    </source>
</evidence>
<feature type="transmembrane region" description="Helical" evidence="2">
    <location>
        <begin position="59"/>
        <end position="79"/>
    </location>
</feature>
<dbReference type="Gene3D" id="3.60.10.10">
    <property type="entry name" value="Endonuclease/exonuclease/phosphatase"/>
    <property type="match status" value="1"/>
</dbReference>
<keyword evidence="2" id="KW-1133">Transmembrane helix</keyword>